<comment type="caution">
    <text evidence="2">The sequence shown here is derived from an EMBL/GenBank/DDBJ whole genome shotgun (WGS) entry which is preliminary data.</text>
</comment>
<keyword evidence="3" id="KW-1185">Reference proteome</keyword>
<evidence type="ECO:0000313" key="3">
    <source>
        <dbReference type="Proteomes" id="UP000770785"/>
    </source>
</evidence>
<keyword evidence="1" id="KW-0732">Signal</keyword>
<evidence type="ECO:0000256" key="1">
    <source>
        <dbReference type="SAM" id="SignalP"/>
    </source>
</evidence>
<dbReference type="SUPFAM" id="SSF63829">
    <property type="entry name" value="Calcium-dependent phosphotriesterase"/>
    <property type="match status" value="1"/>
</dbReference>
<dbReference type="Proteomes" id="UP000770785">
    <property type="component" value="Unassembled WGS sequence"/>
</dbReference>
<evidence type="ECO:0000313" key="2">
    <source>
        <dbReference type="EMBL" id="NJC25422.1"/>
    </source>
</evidence>
<reference evidence="2 3" key="1">
    <citation type="submission" date="2020-03" db="EMBL/GenBank/DDBJ databases">
        <title>Genomic Encyclopedia of Type Strains, Phase IV (KMG-IV): sequencing the most valuable type-strain genomes for metagenomic binning, comparative biology and taxonomic classification.</title>
        <authorList>
            <person name="Goeker M."/>
        </authorList>
    </citation>
    <scope>NUCLEOTIDE SEQUENCE [LARGE SCALE GENOMIC DNA]</scope>
    <source>
        <strain evidence="2 3">DSM 105096</strain>
    </source>
</reference>
<proteinExistence type="predicted"/>
<accession>A0ABX0X877</accession>
<gene>
    <name evidence="2" type="ORF">GGR27_000903</name>
</gene>
<name>A0ABX0X877_9BACT</name>
<dbReference type="RefSeq" id="WP_168036174.1">
    <property type="nucleotide sequence ID" value="NZ_JAATJH010000001.1"/>
</dbReference>
<organism evidence="2 3">
    <name type="scientific">Neolewinella antarctica</name>
    <dbReference type="NCBI Taxonomy" id="442734"/>
    <lineage>
        <taxon>Bacteria</taxon>
        <taxon>Pseudomonadati</taxon>
        <taxon>Bacteroidota</taxon>
        <taxon>Saprospiria</taxon>
        <taxon>Saprospirales</taxon>
        <taxon>Lewinellaceae</taxon>
        <taxon>Neolewinella</taxon>
    </lineage>
</organism>
<sequence length="408" mass="43909">MKYLYLALLSLCLCPSLVGQDVTYETYDLSEVINSPSLLEFAELEDGTAYLSYRYFGPGRLDHAMLEFDGMTWSPIDTLCRGCVDHIVAGPDGLLYVAAREEGIFRRVDDAWEQVLTDTAFHLAFDPAGVLHFLNEGGVFAYDSNVVSAGNTAGLPAGLTRISEMEFRADGTLYFIKPATLYSYTAAGGFTERTEVTSPIFLADHPDGSMYVATAFGSVHVFRGEEFERNVAREVFTSRIAFFGFDISNDGVIWGSEQGFNGTVKGYDGSRVTEEIIAKDLLPGAILIGPLHAGASGRVYAASDQVEGVAIIKDELTSVFAPDRALTPLGLSPNPASGSVTVDISLPANSSGHFYVRDVTGRTLRTIPVIAAARAISRTVSLAGLSPGVYTIEARFGRTIGISSLVVR</sequence>
<protein>
    <submittedName>
        <fullName evidence="2">Outer membrane protein assembly factor BamB</fullName>
    </submittedName>
</protein>
<dbReference type="EMBL" id="JAATJH010000001">
    <property type="protein sequence ID" value="NJC25422.1"/>
    <property type="molecule type" value="Genomic_DNA"/>
</dbReference>
<feature type="signal peptide" evidence="1">
    <location>
        <begin position="1"/>
        <end position="19"/>
    </location>
</feature>
<feature type="chain" id="PRO_5045657312" evidence="1">
    <location>
        <begin position="20"/>
        <end position="408"/>
    </location>
</feature>